<accession>A0ABR2GRP4</accession>
<dbReference type="Gene3D" id="3.40.50.300">
    <property type="entry name" value="P-loop containing nucleotide triphosphate hydrolases"/>
    <property type="match status" value="1"/>
</dbReference>
<dbReference type="Pfam" id="PF00071">
    <property type="entry name" value="Ras"/>
    <property type="match status" value="1"/>
</dbReference>
<evidence type="ECO:0000313" key="3">
    <source>
        <dbReference type="Proteomes" id="UP001470230"/>
    </source>
</evidence>
<proteinExistence type="predicted"/>
<dbReference type="SMART" id="SM00173">
    <property type="entry name" value="RAS"/>
    <property type="match status" value="1"/>
</dbReference>
<keyword evidence="3" id="KW-1185">Reference proteome</keyword>
<dbReference type="PROSITE" id="PS51419">
    <property type="entry name" value="RAB"/>
    <property type="match status" value="1"/>
</dbReference>
<protein>
    <submittedName>
        <fullName evidence="2">Uncharacterized protein</fullName>
    </submittedName>
</protein>
<evidence type="ECO:0000313" key="2">
    <source>
        <dbReference type="EMBL" id="KAK8835910.1"/>
    </source>
</evidence>
<gene>
    <name evidence="2" type="ORF">M9Y10_040288</name>
</gene>
<dbReference type="PRINTS" id="PR00449">
    <property type="entry name" value="RASTRNSFRMNG"/>
</dbReference>
<organism evidence="2 3">
    <name type="scientific">Tritrichomonas musculus</name>
    <dbReference type="NCBI Taxonomy" id="1915356"/>
    <lineage>
        <taxon>Eukaryota</taxon>
        <taxon>Metamonada</taxon>
        <taxon>Parabasalia</taxon>
        <taxon>Tritrichomonadida</taxon>
        <taxon>Tritrichomonadidae</taxon>
        <taxon>Tritrichomonas</taxon>
    </lineage>
</organism>
<evidence type="ECO:0000256" key="1">
    <source>
        <dbReference type="ARBA" id="ARBA00022741"/>
    </source>
</evidence>
<keyword evidence="1" id="KW-0547">Nucleotide-binding</keyword>
<dbReference type="InterPro" id="IPR001806">
    <property type="entry name" value="Small_GTPase"/>
</dbReference>
<dbReference type="SUPFAM" id="SSF52540">
    <property type="entry name" value="P-loop containing nucleoside triphosphate hydrolases"/>
    <property type="match status" value="1"/>
</dbReference>
<reference evidence="2 3" key="1">
    <citation type="submission" date="2024-04" db="EMBL/GenBank/DDBJ databases">
        <title>Tritrichomonas musculus Genome.</title>
        <authorList>
            <person name="Alves-Ferreira E."/>
            <person name="Grigg M."/>
            <person name="Lorenzi H."/>
            <person name="Galac M."/>
        </authorList>
    </citation>
    <scope>NUCLEOTIDE SEQUENCE [LARGE SCALE GENOMIC DNA]</scope>
    <source>
        <strain evidence="2 3">EAF2021</strain>
    </source>
</reference>
<dbReference type="SMART" id="SM00175">
    <property type="entry name" value="RAB"/>
    <property type="match status" value="1"/>
</dbReference>
<dbReference type="EMBL" id="JAPFFF010000072">
    <property type="protein sequence ID" value="KAK8835910.1"/>
    <property type="molecule type" value="Genomic_DNA"/>
</dbReference>
<sequence length="113" mass="13103">MGFSSEKAQNMIFGFKLIAHGILLVFDLTNKNSYINIILKNIEDRKLPIALLGNKSDLVNQRKVSQEDISIFSNKFNLHYFEISTENRENLDNSIIYIATEAYHHILNKKYPI</sequence>
<comment type="caution">
    <text evidence="2">The sequence shown here is derived from an EMBL/GenBank/DDBJ whole genome shotgun (WGS) entry which is preliminary data.</text>
</comment>
<name>A0ABR2GRP4_9EUKA</name>
<dbReference type="InterPro" id="IPR027417">
    <property type="entry name" value="P-loop_NTPase"/>
</dbReference>
<dbReference type="Proteomes" id="UP001470230">
    <property type="component" value="Unassembled WGS sequence"/>
</dbReference>
<dbReference type="PANTHER" id="PTHR47978">
    <property type="match status" value="1"/>
</dbReference>